<feature type="chain" id="PRO_5046202660" evidence="1">
    <location>
        <begin position="28"/>
        <end position="273"/>
    </location>
</feature>
<proteinExistence type="predicted"/>
<evidence type="ECO:0000256" key="1">
    <source>
        <dbReference type="SAM" id="SignalP"/>
    </source>
</evidence>
<evidence type="ECO:0000313" key="2">
    <source>
        <dbReference type="EMBL" id="MFC4620451.1"/>
    </source>
</evidence>
<comment type="caution">
    <text evidence="2">The sequence shown here is derived from an EMBL/GenBank/DDBJ whole genome shotgun (WGS) entry which is preliminary data.</text>
</comment>
<dbReference type="InterPro" id="IPR046720">
    <property type="entry name" value="DUF6612"/>
</dbReference>
<sequence length="273" mass="30602">MKLVKTLLLLVSLTLVFGLTACGSKSAEDVFKQASQKAKDIKNFKNDLTATIKLTNGGDSMEVTTDAKVQAQVKPAVIHMNMGMHAGGDSMNMETYLNNNDAFMKITGVPQWIKVSDVSDELNLNKTSANVDPKKLFDQLKDVVDKMELKDTKDGYEFHVKSTDGKMDKFLKKYVKESMPNDQQSSKDIEQAIDNMKIKKVDLTYIIDKKTYYPKKFNMNLTADLKDESGNKMTINENAKSSYHDINKTDAIKVPDDVKNNAIEVPKDQLQGL</sequence>
<dbReference type="Gene3D" id="2.50.20.20">
    <property type="match status" value="1"/>
</dbReference>
<dbReference type="RefSeq" id="WP_376847562.1">
    <property type="nucleotide sequence ID" value="NZ_JBHSFW010000022.1"/>
</dbReference>
<dbReference type="EMBL" id="JBHSFW010000022">
    <property type="protein sequence ID" value="MFC4620451.1"/>
    <property type="molecule type" value="Genomic_DNA"/>
</dbReference>
<reference evidence="3" key="1">
    <citation type="journal article" date="2019" name="Int. J. Syst. Evol. Microbiol.">
        <title>The Global Catalogue of Microorganisms (GCM) 10K type strain sequencing project: providing services to taxonomists for standard genome sequencing and annotation.</title>
        <authorList>
            <consortium name="The Broad Institute Genomics Platform"/>
            <consortium name="The Broad Institute Genome Sequencing Center for Infectious Disease"/>
            <person name="Wu L."/>
            <person name="Ma J."/>
        </authorList>
    </citation>
    <scope>NUCLEOTIDE SEQUENCE [LARGE SCALE GENOMIC DNA]</scope>
    <source>
        <strain evidence="3">CGMCC 1.16306</strain>
    </source>
</reference>
<feature type="signal peptide" evidence="1">
    <location>
        <begin position="1"/>
        <end position="27"/>
    </location>
</feature>
<evidence type="ECO:0000313" key="3">
    <source>
        <dbReference type="Proteomes" id="UP001596022"/>
    </source>
</evidence>
<name>A0ABV9GTA6_9BACL</name>
<protein>
    <submittedName>
        <fullName evidence="2">DUF6612 family protein</fullName>
    </submittedName>
</protein>
<keyword evidence="1" id="KW-0732">Signal</keyword>
<keyword evidence="3" id="KW-1185">Reference proteome</keyword>
<dbReference type="PROSITE" id="PS51257">
    <property type="entry name" value="PROKAR_LIPOPROTEIN"/>
    <property type="match status" value="1"/>
</dbReference>
<dbReference type="Proteomes" id="UP001596022">
    <property type="component" value="Unassembled WGS sequence"/>
</dbReference>
<dbReference type="Pfam" id="PF20316">
    <property type="entry name" value="DUF6612"/>
    <property type="match status" value="1"/>
</dbReference>
<organism evidence="2 3">
    <name type="scientific">Camelliibacillus cellulosilyticus</name>
    <dbReference type="NCBI Taxonomy" id="2174486"/>
    <lineage>
        <taxon>Bacteria</taxon>
        <taxon>Bacillati</taxon>
        <taxon>Bacillota</taxon>
        <taxon>Bacilli</taxon>
        <taxon>Bacillales</taxon>
        <taxon>Sporolactobacillaceae</taxon>
        <taxon>Camelliibacillus</taxon>
    </lineage>
</organism>
<accession>A0ABV9GTA6</accession>
<gene>
    <name evidence="2" type="ORF">ACFO4N_17260</name>
</gene>